<dbReference type="SUPFAM" id="SSF54695">
    <property type="entry name" value="POZ domain"/>
    <property type="match status" value="1"/>
</dbReference>
<sequence>MNEVLTLNVGGYFYTTARGTLMKPIHRQSVSLFQDILNNDVIKDSKGRIFIDRDGKNFGFILNYVRNDGDMSKTQLPWGDPRLIQEIQLDAEFFGLLELAQSCSDYFVRRRKVFNTNNCHRSLSIGENGIQLRCLQSQPRQKSWYSVRMNEPLITSEETQQRFDQSSLTSVDINYIEILLDNTTNQSNVVLGVSKSQASYFLSPWRVGDTDYSYGYHVSSAKKIHRKQEVTFGERCGRGDRIGMHYDWRKNTLHYFKNGRPLGCAFSDIDLGRSTDRWCFVVSLMDDNDIVRIVQSEDRPSVIENKNVNIPMITTTYTHINTLYNTLSDRTRKV</sequence>
<comment type="caution">
    <text evidence="2">The sequence shown here is derived from an EMBL/GenBank/DDBJ whole genome shotgun (WGS) entry which is preliminary data.</text>
</comment>
<dbReference type="PROSITE" id="PS50188">
    <property type="entry name" value="B302_SPRY"/>
    <property type="match status" value="1"/>
</dbReference>
<dbReference type="InterPro" id="IPR001870">
    <property type="entry name" value="B30.2/SPRY"/>
</dbReference>
<dbReference type="InterPro" id="IPR043136">
    <property type="entry name" value="B30.2/SPRY_sf"/>
</dbReference>
<dbReference type="EMBL" id="JAOPGA020001574">
    <property type="protein sequence ID" value="KAL0489618.1"/>
    <property type="molecule type" value="Genomic_DNA"/>
</dbReference>
<evidence type="ECO:0000259" key="1">
    <source>
        <dbReference type="PROSITE" id="PS50188"/>
    </source>
</evidence>
<organism evidence="2 3">
    <name type="scientific">Acrasis kona</name>
    <dbReference type="NCBI Taxonomy" id="1008807"/>
    <lineage>
        <taxon>Eukaryota</taxon>
        <taxon>Discoba</taxon>
        <taxon>Heterolobosea</taxon>
        <taxon>Tetramitia</taxon>
        <taxon>Eutetramitia</taxon>
        <taxon>Acrasidae</taxon>
        <taxon>Acrasis</taxon>
    </lineage>
</organism>
<dbReference type="PANTHER" id="PTHR14499:SF136">
    <property type="entry name" value="GH08630P"/>
    <property type="match status" value="1"/>
</dbReference>
<protein>
    <submittedName>
        <fullName evidence="2">BTB/POZ domain-containing protein</fullName>
    </submittedName>
</protein>
<dbReference type="InterPro" id="IPR013320">
    <property type="entry name" value="ConA-like_dom_sf"/>
</dbReference>
<dbReference type="Proteomes" id="UP001431209">
    <property type="component" value="Unassembled WGS sequence"/>
</dbReference>
<gene>
    <name evidence="2" type="ORF">AKO1_010559</name>
</gene>
<dbReference type="Gene3D" id="3.30.710.10">
    <property type="entry name" value="Potassium Channel Kv1.1, Chain A"/>
    <property type="match status" value="1"/>
</dbReference>
<dbReference type="Pfam" id="PF00622">
    <property type="entry name" value="SPRY"/>
    <property type="match status" value="1"/>
</dbReference>
<dbReference type="InterPro" id="IPR003131">
    <property type="entry name" value="T1-type_BTB"/>
</dbReference>
<evidence type="ECO:0000313" key="2">
    <source>
        <dbReference type="EMBL" id="KAL0489618.1"/>
    </source>
</evidence>
<dbReference type="Pfam" id="PF02214">
    <property type="entry name" value="BTB_2"/>
    <property type="match status" value="1"/>
</dbReference>
<keyword evidence="3" id="KW-1185">Reference proteome</keyword>
<dbReference type="SUPFAM" id="SSF49899">
    <property type="entry name" value="Concanavalin A-like lectins/glucanases"/>
    <property type="match status" value="1"/>
</dbReference>
<dbReference type="AlphaFoldDB" id="A0AAW2ZIC4"/>
<reference evidence="2 3" key="1">
    <citation type="submission" date="2024-03" db="EMBL/GenBank/DDBJ databases">
        <title>The Acrasis kona genome and developmental transcriptomes reveal deep origins of eukaryotic multicellular pathways.</title>
        <authorList>
            <person name="Sheikh S."/>
            <person name="Fu C.-J."/>
            <person name="Brown M.W."/>
            <person name="Baldauf S.L."/>
        </authorList>
    </citation>
    <scope>NUCLEOTIDE SEQUENCE [LARGE SCALE GENOMIC DNA]</scope>
    <source>
        <strain evidence="2 3">ATCC MYA-3509</strain>
    </source>
</reference>
<feature type="domain" description="B30.2/SPRY" evidence="1">
    <location>
        <begin position="92"/>
        <end position="300"/>
    </location>
</feature>
<dbReference type="InterPro" id="IPR003877">
    <property type="entry name" value="SPRY_dom"/>
</dbReference>
<dbReference type="CDD" id="cd11709">
    <property type="entry name" value="SPRY"/>
    <property type="match status" value="1"/>
</dbReference>
<dbReference type="GO" id="GO:0051260">
    <property type="term" value="P:protein homooligomerization"/>
    <property type="evidence" value="ECO:0007669"/>
    <property type="project" value="InterPro"/>
</dbReference>
<accession>A0AAW2ZIC4</accession>
<dbReference type="InterPro" id="IPR011333">
    <property type="entry name" value="SKP1/BTB/POZ_sf"/>
</dbReference>
<evidence type="ECO:0000313" key="3">
    <source>
        <dbReference type="Proteomes" id="UP001431209"/>
    </source>
</evidence>
<proteinExistence type="predicted"/>
<dbReference type="PANTHER" id="PTHR14499">
    <property type="entry name" value="POTASSIUM CHANNEL TETRAMERIZATION DOMAIN-CONTAINING"/>
    <property type="match status" value="1"/>
</dbReference>
<name>A0AAW2ZIC4_9EUKA</name>
<dbReference type="Gene3D" id="2.60.120.920">
    <property type="match status" value="1"/>
</dbReference>